<evidence type="ECO:0000256" key="8">
    <source>
        <dbReference type="ARBA" id="ARBA00024477"/>
    </source>
</evidence>
<dbReference type="PANTHER" id="PTHR43172:SF1">
    <property type="entry name" value="ADENYLOSUCCINATE LYASE"/>
    <property type="match status" value="1"/>
</dbReference>
<accession>A0A2P7MYP2</accession>
<evidence type="ECO:0000256" key="5">
    <source>
        <dbReference type="ARBA" id="ARBA00017058"/>
    </source>
</evidence>
<evidence type="ECO:0000313" key="14">
    <source>
        <dbReference type="EMBL" id="PSJ06314.1"/>
    </source>
</evidence>
<comment type="catalytic activity">
    <reaction evidence="8">
        <text>(2S)-2-[5-amino-1-(5-phospho-beta-D-ribosyl)imidazole-4-carboxamido]succinate = 5-amino-1-(5-phospho-beta-D-ribosyl)imidazole-4-carboxamide + fumarate</text>
        <dbReference type="Rhea" id="RHEA:23920"/>
        <dbReference type="ChEBI" id="CHEBI:29806"/>
        <dbReference type="ChEBI" id="CHEBI:58443"/>
        <dbReference type="ChEBI" id="CHEBI:58475"/>
        <dbReference type="EC" id="4.3.2.2"/>
    </reaction>
    <physiologicalReaction direction="left-to-right" evidence="8">
        <dbReference type="Rhea" id="RHEA:23921"/>
    </physiologicalReaction>
</comment>
<evidence type="ECO:0000256" key="2">
    <source>
        <dbReference type="ARBA" id="ARBA00004734"/>
    </source>
</evidence>
<evidence type="ECO:0000259" key="13">
    <source>
        <dbReference type="SMART" id="SM00998"/>
    </source>
</evidence>
<dbReference type="UniPathway" id="UPA00075">
    <property type="reaction ID" value="UER00336"/>
</dbReference>
<evidence type="ECO:0000256" key="7">
    <source>
        <dbReference type="ARBA" id="ARBA00023239"/>
    </source>
</evidence>
<sequence>MIERYTLPEMGALWSEQAKFQSWLDVEIAATEANCELGRVPAEAVTTIKAKARFSVERILEIEAEVRHDVIAFLTNVNEHVGDAGRYIHVGMTSSDVLDTGLALQMKASVALLRAELDQLADALRALASQHKGTVMIGRSHAIHGEPISFGFKVAGWLAEVERNRERLERLERVVSVGQISGAMGTYANTDPQVEAIACAKLGLEPDTASTQVIARDRHAEYVQTLALVGAALERFSTEIRNLQRTDVLEVEENFAKGQKGSSAMPHKRNPIRSERISGLARVLRSYVVAALENCALWHERDISHSSVERMMLPDCSATLHFMLREMTEVVKGLGVYPDNMARNMNVYGGVVFSQRVLLALVEAGINREDAYRIVQRNAHSAWNKDGGNFRANLEADAEVTSKLSAQHLAECFSTDLHQANLGVIWQRLGI</sequence>
<dbReference type="PROSITE" id="PS00163">
    <property type="entry name" value="FUMARATE_LYASES"/>
    <property type="match status" value="1"/>
</dbReference>
<dbReference type="FunFam" id="1.10.40.30:FF:000007">
    <property type="entry name" value="Adenylosuccinate lyase"/>
    <property type="match status" value="1"/>
</dbReference>
<dbReference type="Pfam" id="PF00206">
    <property type="entry name" value="Lyase_1"/>
    <property type="match status" value="1"/>
</dbReference>
<protein>
    <recommendedName>
        <fullName evidence="5 11">Adenylosuccinate lyase</fullName>
        <shortName evidence="12">ASL</shortName>
        <ecNumber evidence="4 11">4.3.2.2</ecNumber>
    </recommendedName>
    <alternativeName>
        <fullName evidence="9 12">Adenylosuccinase</fullName>
    </alternativeName>
</protein>
<dbReference type="FunFam" id="1.10.275.10:FF:000006">
    <property type="entry name" value="Adenylosuccinate lyase"/>
    <property type="match status" value="1"/>
</dbReference>
<dbReference type="GO" id="GO:0006189">
    <property type="term" value="P:'de novo' IMP biosynthetic process"/>
    <property type="evidence" value="ECO:0007669"/>
    <property type="project" value="UniProtKB-UniPathway"/>
</dbReference>
<keyword evidence="7 12" id="KW-0456">Lyase</keyword>
<evidence type="ECO:0000256" key="3">
    <source>
        <dbReference type="ARBA" id="ARBA00008273"/>
    </source>
</evidence>
<dbReference type="Proteomes" id="UP000243002">
    <property type="component" value="Unassembled WGS sequence"/>
</dbReference>
<dbReference type="InterPro" id="IPR024083">
    <property type="entry name" value="Fumarase/histidase_N"/>
</dbReference>
<evidence type="ECO:0000256" key="12">
    <source>
        <dbReference type="RuleBase" id="RU361172"/>
    </source>
</evidence>
<evidence type="ECO:0000256" key="1">
    <source>
        <dbReference type="ARBA" id="ARBA00004706"/>
    </source>
</evidence>
<dbReference type="Gene3D" id="1.20.200.10">
    <property type="entry name" value="Fumarase/aspartase (Central domain)"/>
    <property type="match status" value="1"/>
</dbReference>
<comment type="pathway">
    <text evidence="1 12">Purine metabolism; IMP biosynthesis via de novo pathway; 5-amino-1-(5-phospho-D-ribosyl)imidazole-4-carboxamide from 5-amino-1-(5-phospho-D-ribosyl)imidazole-4-carboxylate: step 2/2.</text>
</comment>
<dbReference type="InterPro" id="IPR022761">
    <property type="entry name" value="Fumarate_lyase_N"/>
</dbReference>
<dbReference type="AlphaFoldDB" id="A0A2P7MYP2"/>
<comment type="caution">
    <text evidence="14">The sequence shown here is derived from an EMBL/GenBank/DDBJ whole genome shotgun (WGS) entry which is preliminary data.</text>
</comment>
<dbReference type="SUPFAM" id="SSF48557">
    <property type="entry name" value="L-aspartase-like"/>
    <property type="match status" value="1"/>
</dbReference>
<evidence type="ECO:0000256" key="4">
    <source>
        <dbReference type="ARBA" id="ARBA00012339"/>
    </source>
</evidence>
<comment type="pathway">
    <text evidence="2 12">Purine metabolism; AMP biosynthesis via de novo pathway; AMP from IMP: step 2/2.</text>
</comment>
<dbReference type="GO" id="GO:0044208">
    <property type="term" value="P:'de novo' AMP biosynthetic process"/>
    <property type="evidence" value="ECO:0007669"/>
    <property type="project" value="UniProtKB-UniPathway"/>
</dbReference>
<dbReference type="RefSeq" id="WP_106502349.1">
    <property type="nucleotide sequence ID" value="NZ_PXXO01000004.1"/>
</dbReference>
<dbReference type="GO" id="GO:0005829">
    <property type="term" value="C:cytosol"/>
    <property type="evidence" value="ECO:0007669"/>
    <property type="project" value="TreeGrafter"/>
</dbReference>
<comment type="similarity">
    <text evidence="3 12">Belongs to the lyase 1 family. Adenylosuccinate lyase subfamily.</text>
</comment>
<dbReference type="InterPro" id="IPR000362">
    <property type="entry name" value="Fumarate_lyase_fam"/>
</dbReference>
<dbReference type="Pfam" id="PF10397">
    <property type="entry name" value="ADSL_C"/>
    <property type="match status" value="1"/>
</dbReference>
<evidence type="ECO:0000256" key="6">
    <source>
        <dbReference type="ARBA" id="ARBA00022755"/>
    </source>
</evidence>
<evidence type="ECO:0000313" key="15">
    <source>
        <dbReference type="Proteomes" id="UP000243002"/>
    </source>
</evidence>
<gene>
    <name evidence="14" type="ORF">C7K55_05165</name>
</gene>
<dbReference type="Gene3D" id="1.10.275.10">
    <property type="entry name" value="Fumarase/aspartase (N-terminal domain)"/>
    <property type="match status" value="1"/>
</dbReference>
<name>A0A2P7MYP2_9CYAN</name>
<dbReference type="SMART" id="SM00998">
    <property type="entry name" value="ADSL_C"/>
    <property type="match status" value="1"/>
</dbReference>
<dbReference type="InterPro" id="IPR004769">
    <property type="entry name" value="Pur_lyase"/>
</dbReference>
<dbReference type="PRINTS" id="PR00149">
    <property type="entry name" value="FUMRATELYASE"/>
</dbReference>
<evidence type="ECO:0000256" key="9">
    <source>
        <dbReference type="ARBA" id="ARBA00030717"/>
    </source>
</evidence>
<evidence type="ECO:0000256" key="10">
    <source>
        <dbReference type="ARBA" id="ARBA00049115"/>
    </source>
</evidence>
<comment type="catalytic activity">
    <reaction evidence="10">
        <text>N(6)-(1,2-dicarboxyethyl)-AMP = fumarate + AMP</text>
        <dbReference type="Rhea" id="RHEA:16853"/>
        <dbReference type="ChEBI" id="CHEBI:29806"/>
        <dbReference type="ChEBI" id="CHEBI:57567"/>
        <dbReference type="ChEBI" id="CHEBI:456215"/>
        <dbReference type="EC" id="4.3.2.2"/>
    </reaction>
    <physiologicalReaction direction="left-to-right" evidence="10">
        <dbReference type="Rhea" id="RHEA:16854"/>
    </physiologicalReaction>
</comment>
<dbReference type="NCBIfam" id="TIGR00928">
    <property type="entry name" value="purB"/>
    <property type="match status" value="1"/>
</dbReference>
<dbReference type="UniPathway" id="UPA00074">
    <property type="reaction ID" value="UER00132"/>
</dbReference>
<dbReference type="PRINTS" id="PR00145">
    <property type="entry name" value="ARGSUCLYASE"/>
</dbReference>
<dbReference type="InterPro" id="IPR019468">
    <property type="entry name" value="AdenyloSucc_lyase_C"/>
</dbReference>
<dbReference type="PANTHER" id="PTHR43172">
    <property type="entry name" value="ADENYLOSUCCINATE LYASE"/>
    <property type="match status" value="1"/>
</dbReference>
<feature type="domain" description="Adenylosuccinate lyase C-terminal" evidence="13">
    <location>
        <begin position="349"/>
        <end position="430"/>
    </location>
</feature>
<reference evidence="14 15" key="1">
    <citation type="journal article" date="2018" name="Environ. Microbiol.">
        <title>Ecological and genomic features of two widespread freshwater picocyanobacteria.</title>
        <authorList>
            <person name="Cabello-Yeves P.J."/>
            <person name="Picazo A."/>
            <person name="Camacho A."/>
            <person name="Callieri C."/>
            <person name="Rosselli R."/>
            <person name="Roda-Garcia J.J."/>
            <person name="Coutinho F.H."/>
            <person name="Rodriguez-Valera F."/>
        </authorList>
    </citation>
    <scope>NUCLEOTIDE SEQUENCE [LARGE SCALE GENOMIC DNA]</scope>
    <source>
        <strain evidence="14 15">Tous</strain>
    </source>
</reference>
<organism evidence="14 15">
    <name type="scientific">Cyanobium usitatum str. Tous</name>
    <dbReference type="NCBI Taxonomy" id="2116684"/>
    <lineage>
        <taxon>Bacteria</taxon>
        <taxon>Bacillati</taxon>
        <taxon>Cyanobacteriota</taxon>
        <taxon>Cyanophyceae</taxon>
        <taxon>Synechococcales</taxon>
        <taxon>Prochlorococcaceae</taxon>
        <taxon>Cyanobium</taxon>
    </lineage>
</organism>
<dbReference type="OrthoDB" id="9768878at2"/>
<evidence type="ECO:0000256" key="11">
    <source>
        <dbReference type="NCBIfam" id="TIGR00928"/>
    </source>
</evidence>
<dbReference type="InterPro" id="IPR008948">
    <property type="entry name" value="L-Aspartase-like"/>
</dbReference>
<dbReference type="GO" id="GO:0070626">
    <property type="term" value="F:(S)-2-(5-amino-1-(5-phospho-D-ribosyl)imidazole-4-carboxamido) succinate lyase (fumarate-forming) activity"/>
    <property type="evidence" value="ECO:0007669"/>
    <property type="project" value="TreeGrafter"/>
</dbReference>
<keyword evidence="15" id="KW-1185">Reference proteome</keyword>
<keyword evidence="6 12" id="KW-0658">Purine biosynthesis</keyword>
<dbReference type="CDD" id="cd01360">
    <property type="entry name" value="Adenylsuccinate_lyase_1"/>
    <property type="match status" value="1"/>
</dbReference>
<proteinExistence type="inferred from homology"/>
<dbReference type="InterPro" id="IPR020557">
    <property type="entry name" value="Fumarate_lyase_CS"/>
</dbReference>
<dbReference type="EC" id="4.3.2.2" evidence="4 11"/>
<dbReference type="GO" id="GO:0004018">
    <property type="term" value="F:N6-(1,2-dicarboxyethyl)AMP AMP-lyase (fumarate-forming) activity"/>
    <property type="evidence" value="ECO:0007669"/>
    <property type="project" value="UniProtKB-UniRule"/>
</dbReference>
<dbReference type="FunFam" id="1.20.200.10:FF:000008">
    <property type="entry name" value="Adenylosuccinate lyase"/>
    <property type="match status" value="1"/>
</dbReference>
<dbReference type="Gene3D" id="1.10.40.30">
    <property type="entry name" value="Fumarase/aspartase (C-terminal domain)"/>
    <property type="match status" value="1"/>
</dbReference>
<dbReference type="EMBL" id="PXXO01000004">
    <property type="protein sequence ID" value="PSJ06314.1"/>
    <property type="molecule type" value="Genomic_DNA"/>
</dbReference>